<evidence type="ECO:0000313" key="5">
    <source>
        <dbReference type="EMBL" id="QBK36845.1"/>
    </source>
</evidence>
<sequence length="150" mass="17386">MKEKKDTVYKNVATLVNKFVNQYMKSGKKEKAQYIFRQSLLKIKMKEKQNGFLIFLKALKNVRPLLHTKNSRRGGASYHIPVPLSVNRSFFLAINILIDNARKKNGCFIDNLIFTLVEAANNKGECVKKREDLHNKVLKNKNLTNFKTEI</sequence>
<dbReference type="GO" id="GO:0005840">
    <property type="term" value="C:ribosome"/>
    <property type="evidence" value="ECO:0007669"/>
    <property type="project" value="UniProtKB-KW"/>
</dbReference>
<dbReference type="Gene3D" id="1.10.455.10">
    <property type="entry name" value="Ribosomal protein S7 domain"/>
    <property type="match status" value="1"/>
</dbReference>
<evidence type="ECO:0000256" key="3">
    <source>
        <dbReference type="ARBA" id="ARBA00023274"/>
    </source>
</evidence>
<gene>
    <name evidence="5" type="primary">rps7</name>
</gene>
<organism evidence="5">
    <name type="scientific">Vischeria stellata</name>
    <dbReference type="NCBI Taxonomy" id="1104407"/>
    <lineage>
        <taxon>Eukaryota</taxon>
        <taxon>Sar</taxon>
        <taxon>Stramenopiles</taxon>
        <taxon>Ochrophyta</taxon>
        <taxon>Eustigmatophyceae</taxon>
        <taxon>Eustigmatales</taxon>
        <taxon>Chlorobotryaceae</taxon>
        <taxon>Vischeria</taxon>
    </lineage>
</organism>
<dbReference type="InterPro" id="IPR023798">
    <property type="entry name" value="Ribosomal_uS7_dom"/>
</dbReference>
<protein>
    <submittedName>
        <fullName evidence="5">Ribosomal protein S7</fullName>
    </submittedName>
</protein>
<evidence type="ECO:0000259" key="4">
    <source>
        <dbReference type="Pfam" id="PF00177"/>
    </source>
</evidence>
<reference evidence="5" key="2">
    <citation type="journal article" date="2019" name="Mitochondrial DNA Part B Resour">
        <title>The complete mitochondrial genome of an oleaginous microalga vischeria stellata strain SAG 33.83 (Eustigmatophyceae).</title>
        <authorList>
            <person name="Huang L."/>
            <person name="Gao B."/>
            <person name="Wang F."/>
            <person name="Zhang C."/>
        </authorList>
    </citation>
    <scope>NUCLEOTIDE SEQUENCE</scope>
    <source>
        <strain evidence="5">SAG 33.83</strain>
    </source>
</reference>
<comment type="similarity">
    <text evidence="1">Belongs to the universal ribosomal protein uS7 family.</text>
</comment>
<dbReference type="AlphaFoldDB" id="A0A481XFE4"/>
<dbReference type="InterPro" id="IPR000235">
    <property type="entry name" value="Ribosomal_uS7"/>
</dbReference>
<accession>A0A481XFE4</accession>
<name>A0A481XFE4_9STRA</name>
<geneLocation type="mitochondrion" evidence="5"/>
<proteinExistence type="inferred from homology"/>
<keyword evidence="5" id="KW-0496">Mitochondrion</keyword>
<dbReference type="SUPFAM" id="SSF47973">
    <property type="entry name" value="Ribosomal protein S7"/>
    <property type="match status" value="1"/>
</dbReference>
<dbReference type="InterPro" id="IPR036823">
    <property type="entry name" value="Ribosomal_uS7_dom_sf"/>
</dbReference>
<keyword evidence="2 5" id="KW-0689">Ribosomal protein</keyword>
<evidence type="ECO:0000256" key="1">
    <source>
        <dbReference type="ARBA" id="ARBA00007151"/>
    </source>
</evidence>
<dbReference type="Pfam" id="PF00177">
    <property type="entry name" value="Ribosomal_S7"/>
    <property type="match status" value="1"/>
</dbReference>
<dbReference type="GeneID" id="39705017"/>
<feature type="domain" description="Small ribosomal subunit protein uS7" evidence="4">
    <location>
        <begin position="5"/>
        <end position="135"/>
    </location>
</feature>
<evidence type="ECO:0000256" key="2">
    <source>
        <dbReference type="ARBA" id="ARBA00022980"/>
    </source>
</evidence>
<dbReference type="PIRSF" id="PIRSF002122">
    <property type="entry name" value="RPS7p_RPS7a_RPS5e_RPS7o"/>
    <property type="match status" value="1"/>
</dbReference>
<reference evidence="5" key="1">
    <citation type="submission" date="2018-09" db="EMBL/GenBank/DDBJ databases">
        <authorList>
            <person name="Huang L.D."/>
            <person name="Gao B.Y."/>
            <person name="Zhang C.W."/>
        </authorList>
    </citation>
    <scope>NUCLEOTIDE SEQUENCE</scope>
    <source>
        <strain evidence="5">SAG 33.83</strain>
    </source>
</reference>
<dbReference type="GO" id="GO:1990904">
    <property type="term" value="C:ribonucleoprotein complex"/>
    <property type="evidence" value="ECO:0007669"/>
    <property type="project" value="UniProtKB-KW"/>
</dbReference>
<dbReference type="GO" id="GO:0006412">
    <property type="term" value="P:translation"/>
    <property type="evidence" value="ECO:0007669"/>
    <property type="project" value="InterPro"/>
</dbReference>
<dbReference type="PANTHER" id="PTHR11205">
    <property type="entry name" value="RIBOSOMAL PROTEIN S7"/>
    <property type="match status" value="1"/>
</dbReference>
<dbReference type="EMBL" id="MH981596">
    <property type="protein sequence ID" value="QBK36845.1"/>
    <property type="molecule type" value="Genomic_DNA"/>
</dbReference>
<dbReference type="RefSeq" id="YP_009579057.1">
    <property type="nucleotide sequence ID" value="NC_041506.1"/>
</dbReference>
<keyword evidence="3" id="KW-0687">Ribonucleoprotein</keyword>